<keyword evidence="2" id="KW-1185">Reference proteome</keyword>
<gene>
    <name evidence="1" type="ORF">E2C01_083179</name>
</gene>
<dbReference type="Proteomes" id="UP000324222">
    <property type="component" value="Unassembled WGS sequence"/>
</dbReference>
<reference evidence="1 2" key="1">
    <citation type="submission" date="2019-05" db="EMBL/GenBank/DDBJ databases">
        <title>Another draft genome of Portunus trituberculatus and its Hox gene families provides insights of decapod evolution.</title>
        <authorList>
            <person name="Jeong J.-H."/>
            <person name="Song I."/>
            <person name="Kim S."/>
            <person name="Choi T."/>
            <person name="Kim D."/>
            <person name="Ryu S."/>
            <person name="Kim W."/>
        </authorList>
    </citation>
    <scope>NUCLEOTIDE SEQUENCE [LARGE SCALE GENOMIC DNA]</scope>
    <source>
        <tissue evidence="1">Muscle</tissue>
    </source>
</reference>
<sequence length="17" mass="1846">MFPGPRFSSGGQDHRLG</sequence>
<dbReference type="AlphaFoldDB" id="A0A5B7J122"/>
<proteinExistence type="predicted"/>
<evidence type="ECO:0000313" key="2">
    <source>
        <dbReference type="Proteomes" id="UP000324222"/>
    </source>
</evidence>
<protein>
    <submittedName>
        <fullName evidence="1">Uncharacterized protein</fullName>
    </submittedName>
</protein>
<evidence type="ECO:0000313" key="1">
    <source>
        <dbReference type="EMBL" id="MPC88279.1"/>
    </source>
</evidence>
<dbReference type="EMBL" id="VSRR010077296">
    <property type="protein sequence ID" value="MPC88279.1"/>
    <property type="molecule type" value="Genomic_DNA"/>
</dbReference>
<accession>A0A5B7J122</accession>
<name>A0A5B7J122_PORTR</name>
<organism evidence="1 2">
    <name type="scientific">Portunus trituberculatus</name>
    <name type="common">Swimming crab</name>
    <name type="synonym">Neptunus trituberculatus</name>
    <dbReference type="NCBI Taxonomy" id="210409"/>
    <lineage>
        <taxon>Eukaryota</taxon>
        <taxon>Metazoa</taxon>
        <taxon>Ecdysozoa</taxon>
        <taxon>Arthropoda</taxon>
        <taxon>Crustacea</taxon>
        <taxon>Multicrustacea</taxon>
        <taxon>Malacostraca</taxon>
        <taxon>Eumalacostraca</taxon>
        <taxon>Eucarida</taxon>
        <taxon>Decapoda</taxon>
        <taxon>Pleocyemata</taxon>
        <taxon>Brachyura</taxon>
        <taxon>Eubrachyura</taxon>
        <taxon>Portunoidea</taxon>
        <taxon>Portunidae</taxon>
        <taxon>Portuninae</taxon>
        <taxon>Portunus</taxon>
    </lineage>
</organism>
<comment type="caution">
    <text evidence="1">The sequence shown here is derived from an EMBL/GenBank/DDBJ whole genome shotgun (WGS) entry which is preliminary data.</text>
</comment>